<dbReference type="InterPro" id="IPR011989">
    <property type="entry name" value="ARM-like"/>
</dbReference>
<evidence type="ECO:0000313" key="7">
    <source>
        <dbReference type="EnsemblMetazoa" id="SMAR010272-PA"/>
    </source>
</evidence>
<dbReference type="PROSITE" id="PS50011">
    <property type="entry name" value="PROTEIN_KINASE_DOM"/>
    <property type="match status" value="1"/>
</dbReference>
<evidence type="ECO:0000256" key="2">
    <source>
        <dbReference type="ARBA" id="ARBA00022907"/>
    </source>
</evidence>
<dbReference type="GO" id="GO:0006909">
    <property type="term" value="P:phagocytosis"/>
    <property type="evidence" value="ECO:0007669"/>
    <property type="project" value="UniProtKB-KW"/>
</dbReference>
<protein>
    <recommendedName>
        <fullName evidence="9">ELMO domain-containing protein</fullName>
    </recommendedName>
</protein>
<dbReference type="GO" id="GO:0006915">
    <property type="term" value="P:apoptotic process"/>
    <property type="evidence" value="ECO:0007669"/>
    <property type="project" value="UniProtKB-KW"/>
</dbReference>
<keyword evidence="2" id="KW-0581">Phagocytosis</keyword>
<dbReference type="InterPro" id="IPR011993">
    <property type="entry name" value="PH-like_dom_sf"/>
</dbReference>
<dbReference type="Pfam" id="PF04727">
    <property type="entry name" value="ELMO_CED12"/>
    <property type="match status" value="1"/>
</dbReference>
<reference evidence="8" key="1">
    <citation type="submission" date="2011-05" db="EMBL/GenBank/DDBJ databases">
        <authorList>
            <person name="Richards S.R."/>
            <person name="Qu J."/>
            <person name="Jiang H."/>
            <person name="Jhangiani S.N."/>
            <person name="Agravi P."/>
            <person name="Goodspeed R."/>
            <person name="Gross S."/>
            <person name="Mandapat C."/>
            <person name="Jackson L."/>
            <person name="Mathew T."/>
            <person name="Pu L."/>
            <person name="Thornton R."/>
            <person name="Saada N."/>
            <person name="Wilczek-Boney K.B."/>
            <person name="Lee S."/>
            <person name="Kovar C."/>
            <person name="Wu Y."/>
            <person name="Scherer S.E."/>
            <person name="Worley K.C."/>
            <person name="Muzny D.M."/>
            <person name="Gibbs R."/>
        </authorList>
    </citation>
    <scope>NUCLEOTIDE SEQUENCE</scope>
    <source>
        <strain evidence="8">Brora</strain>
    </source>
</reference>
<evidence type="ECO:0000256" key="3">
    <source>
        <dbReference type="ARBA" id="ARBA00023036"/>
    </source>
</evidence>
<keyword evidence="1" id="KW-0053">Apoptosis</keyword>
<evidence type="ECO:0000256" key="1">
    <source>
        <dbReference type="ARBA" id="ARBA00022703"/>
    </source>
</evidence>
<dbReference type="SUPFAM" id="SSF48371">
    <property type="entry name" value="ARM repeat"/>
    <property type="match status" value="1"/>
</dbReference>
<organism evidence="7 8">
    <name type="scientific">Strigamia maritima</name>
    <name type="common">European centipede</name>
    <name type="synonym">Geophilus maritimus</name>
    <dbReference type="NCBI Taxonomy" id="126957"/>
    <lineage>
        <taxon>Eukaryota</taxon>
        <taxon>Metazoa</taxon>
        <taxon>Ecdysozoa</taxon>
        <taxon>Arthropoda</taxon>
        <taxon>Myriapoda</taxon>
        <taxon>Chilopoda</taxon>
        <taxon>Pleurostigmophora</taxon>
        <taxon>Geophilomorpha</taxon>
        <taxon>Linotaeniidae</taxon>
        <taxon>Strigamia</taxon>
    </lineage>
</organism>
<dbReference type="InterPro" id="IPR006816">
    <property type="entry name" value="ELMO_dom"/>
</dbReference>
<reference evidence="7" key="2">
    <citation type="submission" date="2015-02" db="UniProtKB">
        <authorList>
            <consortium name="EnsemblMetazoa"/>
        </authorList>
    </citation>
    <scope>IDENTIFICATION</scope>
</reference>
<dbReference type="GO" id="GO:0017124">
    <property type="term" value="F:SH3 domain binding"/>
    <property type="evidence" value="ECO:0007669"/>
    <property type="project" value="UniProtKB-KW"/>
</dbReference>
<evidence type="ECO:0008006" key="9">
    <source>
        <dbReference type="Google" id="ProtNLM"/>
    </source>
</evidence>
<dbReference type="CDD" id="cd13359">
    <property type="entry name" value="PH_ELMO1_CED-12"/>
    <property type="match status" value="1"/>
</dbReference>
<dbReference type="SMART" id="SM00220">
    <property type="entry name" value="S_TKc"/>
    <property type="match status" value="1"/>
</dbReference>
<dbReference type="eggNOG" id="KOG1164">
    <property type="taxonomic scope" value="Eukaryota"/>
</dbReference>
<dbReference type="Gene3D" id="6.10.250.810">
    <property type="match status" value="1"/>
</dbReference>
<evidence type="ECO:0000256" key="4">
    <source>
        <dbReference type="ARBA" id="ARBA00024863"/>
    </source>
</evidence>
<dbReference type="PROSITE" id="PS51335">
    <property type="entry name" value="ELMO"/>
    <property type="match status" value="1"/>
</dbReference>
<dbReference type="STRING" id="126957.T1J981"/>
<sequence>MTVRRTNDGAPMTAIDITRTQFTNNHGFAVNVLDFRSDSQSSKLSVQAVANAASEHHGFVAEIFPSLQYLLHLVNISEIFVFFYDYIHHEISDNTFERNYFGAIYYSSFDEVIPNTVFPRKERHAGKTEFVQISKTEHLVIFTACPLLICGLVRLFHRVRQIGHPSLHVNKEQTGTNTAEITGIVLPINGHSKGRRCKVRLNLPSGQVLKDCRSHLWILGKPIGAGYCAEVYAGSNVCSYKHHCSTWKSAETDGKYAIKIALGNDEPLNNEMNFYLLFGNVESIAQWREKRKLNFLGMPRFFEFGTDVVNGTEHFFIVMARMGNNLQELWLENGKILSPKTVINIGIQILNVLEYIHNGRYVHNDVKPSNILVDPECCDRVYLVDFGAVFVYKNWKGDHATIKPNPEYAHFGTLEFTARDSHLGRFSRRADLEMLAYTMLKLSSGKLPWEAEATLDVDDYEAVEALKIRYFDDLTKLFKECYGDAAPCPGLEQFFDYVVALGFEETPNYASCCQFLKEALAQSGYKDDGKLGLIKVANETGETPILKRGILEMPKLERTAEDSEKLSDGNAQLIEFDQKRPLAAIIQDLCNVWTLSEPEQYSLQFSDTGQNYITEKNRNEIKNGSILRLTPSPTKIAGEILEKLNSTTSTTDEKKEALIQLAKLATDNTFCLEFVNQQGSTLLISLIEDGVYLGESLSYTLSAFVEIMDHGNVSWDNLEPKFINKVASYVNNPAASLTPRTVKASLSILESLVLNSSKKYTLVDQEVTLPNLIMHLQSTDGEIQQNAIALINALFLKADENKRKAMAGTLSSRQIRNVILNSIIQGPRTIGAEMAHQLYVLQSLLLNLLEDRKMTKMDPQDSDDREKILELRKIAFDNDDARDVTSRRPGYAKDYKKLGFQNHANPAEDFTESPPGMLALDNMIYFARYHADAYTKVVLENSCRSDDHECPFGETSIGLTKLLCEILKIGEPPSEQGQTFYPMFFTHDHAFEEFFCICVMLLNKTWKEMRATKEDLRKVFSVVKEQISRALSNSATTLDKFRNKLNTLTYSEITNLWQQERTSREEWESQARPIVELRCQITPEIMELIQQQRLGYLVDGTMFTKYTNKGQRIKDKFWYCRLSPNHKTLHYGDCEENTTPTLEELSNNKLPVVDIKALVTGKECPHMKDVKGKKSTWSLAFSLLLDSEMDALNFVAPNERVYDYWTDGINALLGNQMLSKEAKSDLETLLSMDIKLRLLDTEGVKIPEEPPSIPKDPPNFDFCYDFK</sequence>
<dbReference type="Gene3D" id="2.30.29.30">
    <property type="entry name" value="Pleckstrin-homology domain (PH domain)/Phosphotyrosine-binding domain (PTB)"/>
    <property type="match status" value="1"/>
</dbReference>
<proteinExistence type="predicted"/>
<dbReference type="PROSITE" id="PS00108">
    <property type="entry name" value="PROTEIN_KINASE_ST"/>
    <property type="match status" value="1"/>
</dbReference>
<dbReference type="Gene3D" id="1.25.10.10">
    <property type="entry name" value="Leucine-rich Repeat Variant"/>
    <property type="match status" value="1"/>
</dbReference>
<dbReference type="InterPro" id="IPR000719">
    <property type="entry name" value="Prot_kinase_dom"/>
</dbReference>
<name>T1J981_STRMM</name>
<dbReference type="Gene3D" id="1.10.510.10">
    <property type="entry name" value="Transferase(Phosphotransferase) domain 1"/>
    <property type="match status" value="1"/>
</dbReference>
<dbReference type="SUPFAM" id="SSF50729">
    <property type="entry name" value="PH domain-like"/>
    <property type="match status" value="1"/>
</dbReference>
<dbReference type="Pfam" id="PF16457">
    <property type="entry name" value="PH_12"/>
    <property type="match status" value="1"/>
</dbReference>
<dbReference type="Pfam" id="PF00069">
    <property type="entry name" value="Pkinase"/>
    <property type="match status" value="1"/>
</dbReference>
<feature type="domain" description="ELMO" evidence="6">
    <location>
        <begin position="863"/>
        <end position="1031"/>
    </location>
</feature>
<comment type="function">
    <text evidence="4">Involved in cytoskeletal rearrangements required for phagocytosis of apoptotic cells and cell motility. Acts in association with DOCK1 and CRK. Was initially proposed to be required in complex with DOCK1 to activate Rac Rho small GTPases. May enhance the guanine nucleotide exchange factor (GEF) activity of DOCK1.</text>
</comment>
<evidence type="ECO:0000259" key="5">
    <source>
        <dbReference type="PROSITE" id="PS50011"/>
    </source>
</evidence>
<dbReference type="eggNOG" id="KOG2999">
    <property type="taxonomic scope" value="Eukaryota"/>
</dbReference>
<dbReference type="GO" id="GO:0005886">
    <property type="term" value="C:plasma membrane"/>
    <property type="evidence" value="ECO:0007669"/>
    <property type="project" value="TreeGrafter"/>
</dbReference>
<dbReference type="GO" id="GO:0005524">
    <property type="term" value="F:ATP binding"/>
    <property type="evidence" value="ECO:0007669"/>
    <property type="project" value="InterPro"/>
</dbReference>
<accession>T1J981</accession>
<dbReference type="InterPro" id="IPR050868">
    <property type="entry name" value="ELMO_domain-containing"/>
</dbReference>
<dbReference type="GO" id="GO:0007015">
    <property type="term" value="P:actin filament organization"/>
    <property type="evidence" value="ECO:0007669"/>
    <property type="project" value="TreeGrafter"/>
</dbReference>
<dbReference type="PANTHER" id="PTHR12771:SF56">
    <property type="entry name" value="CED-12"/>
    <property type="match status" value="1"/>
</dbReference>
<dbReference type="GO" id="GO:0004672">
    <property type="term" value="F:protein kinase activity"/>
    <property type="evidence" value="ECO:0007669"/>
    <property type="project" value="InterPro"/>
</dbReference>
<dbReference type="Pfam" id="PF11841">
    <property type="entry name" value="ELMO_ARM"/>
    <property type="match status" value="1"/>
</dbReference>
<dbReference type="Proteomes" id="UP000014500">
    <property type="component" value="Unassembled WGS sequence"/>
</dbReference>
<dbReference type="InterPro" id="IPR008271">
    <property type="entry name" value="Ser/Thr_kinase_AS"/>
</dbReference>
<evidence type="ECO:0000259" key="6">
    <source>
        <dbReference type="PROSITE" id="PS51335"/>
    </source>
</evidence>
<dbReference type="GO" id="GO:0048870">
    <property type="term" value="P:cell motility"/>
    <property type="evidence" value="ECO:0007669"/>
    <property type="project" value="TreeGrafter"/>
</dbReference>
<dbReference type="PhylomeDB" id="T1J981"/>
<evidence type="ECO:0000313" key="8">
    <source>
        <dbReference type="Proteomes" id="UP000014500"/>
    </source>
</evidence>
<keyword evidence="8" id="KW-1185">Reference proteome</keyword>
<keyword evidence="3" id="KW-0729">SH3-binding</keyword>
<dbReference type="InterPro" id="IPR001849">
    <property type="entry name" value="PH_domain"/>
</dbReference>
<dbReference type="EMBL" id="JH431970">
    <property type="status" value="NOT_ANNOTATED_CDS"/>
    <property type="molecule type" value="Genomic_DNA"/>
</dbReference>
<dbReference type="AlphaFoldDB" id="T1J981"/>
<dbReference type="InterPro" id="IPR011009">
    <property type="entry name" value="Kinase-like_dom_sf"/>
</dbReference>
<dbReference type="HOGENOM" id="CLU_264301_0_0_1"/>
<feature type="domain" description="Protein kinase" evidence="5">
    <location>
        <begin position="217"/>
        <end position="500"/>
    </location>
</feature>
<dbReference type="EnsemblMetazoa" id="SMAR010272-RA">
    <property type="protein sequence ID" value="SMAR010272-PA"/>
    <property type="gene ID" value="SMAR010272"/>
</dbReference>
<dbReference type="PANTHER" id="PTHR12771">
    <property type="entry name" value="ENGULFMENT AND CELL MOTILITY"/>
    <property type="match status" value="1"/>
</dbReference>
<dbReference type="InterPro" id="IPR016024">
    <property type="entry name" value="ARM-type_fold"/>
</dbReference>
<dbReference type="SUPFAM" id="SSF56112">
    <property type="entry name" value="Protein kinase-like (PK-like)"/>
    <property type="match status" value="1"/>
</dbReference>
<dbReference type="InterPro" id="IPR024574">
    <property type="entry name" value="ELMO_ARM"/>
</dbReference>